<keyword evidence="4" id="KW-1185">Reference proteome</keyword>
<feature type="region of interest" description="Disordered" evidence="2">
    <location>
        <begin position="1"/>
        <end position="93"/>
    </location>
</feature>
<dbReference type="OrthoDB" id="272549at2759"/>
<gene>
    <name evidence="3" type="ORF">Fcan01_07839</name>
</gene>
<feature type="compositionally biased region" description="Acidic residues" evidence="2">
    <location>
        <begin position="36"/>
        <end position="67"/>
    </location>
</feature>
<dbReference type="STRING" id="158441.A0A226EKR1"/>
<evidence type="ECO:0000313" key="3">
    <source>
        <dbReference type="EMBL" id="OXA58293.1"/>
    </source>
</evidence>
<dbReference type="SUPFAM" id="SSF52047">
    <property type="entry name" value="RNI-like"/>
    <property type="match status" value="2"/>
</dbReference>
<dbReference type="AlphaFoldDB" id="A0A226EKR1"/>
<feature type="compositionally biased region" description="Polar residues" evidence="2">
    <location>
        <begin position="7"/>
        <end position="20"/>
    </location>
</feature>
<dbReference type="PROSITE" id="PS51450">
    <property type="entry name" value="LRR"/>
    <property type="match status" value="1"/>
</dbReference>
<evidence type="ECO:0000313" key="4">
    <source>
        <dbReference type="Proteomes" id="UP000198287"/>
    </source>
</evidence>
<dbReference type="InterPro" id="IPR001611">
    <property type="entry name" value="Leu-rich_rpt"/>
</dbReference>
<comment type="caution">
    <text evidence="3">The sequence shown here is derived from an EMBL/GenBank/DDBJ whole genome shotgun (WGS) entry which is preliminary data.</text>
</comment>
<dbReference type="SMART" id="SM00368">
    <property type="entry name" value="LRR_RI"/>
    <property type="match status" value="5"/>
</dbReference>
<dbReference type="OMA" id="RENEFNT"/>
<keyword evidence="1" id="KW-0677">Repeat</keyword>
<evidence type="ECO:0000256" key="1">
    <source>
        <dbReference type="ARBA" id="ARBA00022737"/>
    </source>
</evidence>
<feature type="compositionally biased region" description="Acidic residues" evidence="2">
    <location>
        <begin position="75"/>
        <end position="93"/>
    </location>
</feature>
<evidence type="ECO:0000256" key="2">
    <source>
        <dbReference type="SAM" id="MobiDB-lite"/>
    </source>
</evidence>
<dbReference type="PANTHER" id="PTHR24111">
    <property type="entry name" value="LEUCINE-RICH REPEAT-CONTAINING PROTEIN 34"/>
    <property type="match status" value="1"/>
</dbReference>
<dbReference type="EMBL" id="LNIX01000003">
    <property type="protein sequence ID" value="OXA58293.1"/>
    <property type="molecule type" value="Genomic_DNA"/>
</dbReference>
<accession>A0A226EKR1</accession>
<dbReference type="Pfam" id="PF13516">
    <property type="entry name" value="LRR_6"/>
    <property type="match status" value="3"/>
</dbReference>
<dbReference type="InterPro" id="IPR052201">
    <property type="entry name" value="LRR-containing_regulator"/>
</dbReference>
<protein>
    <submittedName>
        <fullName evidence="3">Leucine-rich repeat-containing protein 34</fullName>
    </submittedName>
</protein>
<reference evidence="3 4" key="1">
    <citation type="submission" date="2015-12" db="EMBL/GenBank/DDBJ databases">
        <title>The genome of Folsomia candida.</title>
        <authorList>
            <person name="Faddeeva A."/>
            <person name="Derks M.F."/>
            <person name="Anvar Y."/>
            <person name="Smit S."/>
            <person name="Van Straalen N."/>
            <person name="Roelofs D."/>
        </authorList>
    </citation>
    <scope>NUCLEOTIDE SEQUENCE [LARGE SCALE GENOMIC DNA]</scope>
    <source>
        <strain evidence="3 4">VU population</strain>
        <tissue evidence="3">Whole body</tissue>
    </source>
</reference>
<organism evidence="3 4">
    <name type="scientific">Folsomia candida</name>
    <name type="common">Springtail</name>
    <dbReference type="NCBI Taxonomy" id="158441"/>
    <lineage>
        <taxon>Eukaryota</taxon>
        <taxon>Metazoa</taxon>
        <taxon>Ecdysozoa</taxon>
        <taxon>Arthropoda</taxon>
        <taxon>Hexapoda</taxon>
        <taxon>Collembola</taxon>
        <taxon>Entomobryomorpha</taxon>
        <taxon>Isotomoidea</taxon>
        <taxon>Isotomidae</taxon>
        <taxon>Proisotominae</taxon>
        <taxon>Folsomia</taxon>
    </lineage>
</organism>
<dbReference type="Gene3D" id="3.80.10.10">
    <property type="entry name" value="Ribonuclease Inhibitor"/>
    <property type="match status" value="2"/>
</dbReference>
<sequence>MEKTESQQDNLPSGPNSGTDVVTPLSLSGEGNDPIVPEEDEVEEDEEEEDEEEGEDEEEEQVMDEYEIQSASPKDEDEEEVDADVEDDEEEEDHDIYGIGMSVKSEGGVTTTSSLPLPKMRTRFSMSNQQILDLNDPYNQRTFEDNISRLNHLLENNQKEYCLINYRGQNPEVNEFRLHRNLLAKVVYQDELDLTGNFLQQIVGRRLNDDDMPQLAEFLSTEAQVSRLNLAYNNFGDDAVSTLAGVLLVRGDIYHVNLAHNDITPRGCSQFLESLMQRSPLHSLKLSGIKLGKEGFDSLICLVMCGRGPYDLDVSESDMSMADFQGLCSSWQAIDRDEDFPKFLVDHPLPIPLEVLADMKVANNEMKRQEYNLIQRRSIVELIRKDAGDMRSETRMEKIPEIPKQDFGPLQDPSRLVEKVSATILHGLFEIPELTSMANNNSGDYGTDNNYDDAIMTTTLDRGQAKIDMILKKSQKLPDTGLIIDEFKKIKEAGCIPFDAKGRPVIVCPSLYSLNADNILELESTITGHYGHFIPSPLDDLVEGAQEMARIETQSTKAPDDETAQQAANKVVTRVLAEAAKFSSNTEYDEKSDAAQILLASVLTTCQRVKELEDSSAEFAQEDLNAIWDNATQETVNLIYKRIPPERCSLSPKEIMSFVRKFMESANRTLLRLLQNPFIPPLLLDVGNAVCKEVAAEESFKRVGQEGGGGCCSGVGEAVVSDEGGRRSVITNADGRSMEGSNVQRIITSFLEGAVTAAATLIGSADPFSLRSREPGSSLTRALEASQHVAEETEGRVGRTVKDFILAGASLSVDASNANKKLETVLDTSLDPAVEFLEEAFDQVANLIIEMEKRRNEHEVPVIKFPFASKPTRLVLNRPIFQDFEPIMAAKMGDFLQLNTSVKCLHMRKWNLGEDGMISLMDGLLANSNIVLFDIGCNAIGPEGAKCLARFIQLNQNLKHLILNHNRLRNPGLRYLTEALPGSSVEFLNIAYNDIAESLEQFFEILPNTRIRSLYALGNRFNQASWTKLKYLFDTEWLLPEYCDFLLQDVDGSGMIVKNAQTRDANEWYDVQPLVARGLYRAPYFEETAHITTLLKDTY</sequence>
<name>A0A226EKR1_FOLCA</name>
<dbReference type="Proteomes" id="UP000198287">
    <property type="component" value="Unassembled WGS sequence"/>
</dbReference>
<dbReference type="PANTHER" id="PTHR24111:SF0">
    <property type="entry name" value="LEUCINE-RICH REPEAT-CONTAINING PROTEIN"/>
    <property type="match status" value="1"/>
</dbReference>
<proteinExistence type="predicted"/>
<dbReference type="InterPro" id="IPR032675">
    <property type="entry name" value="LRR_dom_sf"/>
</dbReference>